<reference evidence="6 7" key="1">
    <citation type="submission" date="2020-08" db="EMBL/GenBank/DDBJ databases">
        <title>Genomic Encyclopedia of Type Strains, Phase IV (KMG-V): Genome sequencing to study the core and pangenomes of soil and plant-associated prokaryotes.</title>
        <authorList>
            <person name="Whitman W."/>
        </authorList>
    </citation>
    <scope>NUCLEOTIDE SEQUENCE [LARGE SCALE GENOMIC DNA]</scope>
    <source>
        <strain evidence="6 7">SEMIA 4084</strain>
    </source>
</reference>
<dbReference type="GO" id="GO:0005737">
    <property type="term" value="C:cytoplasm"/>
    <property type="evidence" value="ECO:0007669"/>
    <property type="project" value="TreeGrafter"/>
</dbReference>
<dbReference type="GO" id="GO:0034432">
    <property type="term" value="F:bis(5'-adenosyl)-pentaphosphatase activity"/>
    <property type="evidence" value="ECO:0007669"/>
    <property type="project" value="TreeGrafter"/>
</dbReference>
<organism evidence="6 7">
    <name type="scientific">Rhizobium giardinii</name>
    <dbReference type="NCBI Taxonomy" id="56731"/>
    <lineage>
        <taxon>Bacteria</taxon>
        <taxon>Pseudomonadati</taxon>
        <taxon>Pseudomonadota</taxon>
        <taxon>Alphaproteobacteria</taxon>
        <taxon>Hyphomicrobiales</taxon>
        <taxon>Rhizobiaceae</taxon>
        <taxon>Rhizobium/Agrobacterium group</taxon>
        <taxon>Rhizobium</taxon>
    </lineage>
</organism>
<evidence type="ECO:0000256" key="2">
    <source>
        <dbReference type="ARBA" id="ARBA00022723"/>
    </source>
</evidence>
<dbReference type="CDD" id="cd04666">
    <property type="entry name" value="NUDIX_DIPP2_like_Nudt4"/>
    <property type="match status" value="1"/>
</dbReference>
<evidence type="ECO:0000256" key="3">
    <source>
        <dbReference type="ARBA" id="ARBA00022801"/>
    </source>
</evidence>
<dbReference type="GO" id="GO:1901911">
    <property type="term" value="P:adenosine 5'-(hexahydrogen pentaphosphate) catabolic process"/>
    <property type="evidence" value="ECO:0007669"/>
    <property type="project" value="TreeGrafter"/>
</dbReference>
<feature type="domain" description="Nudix hydrolase" evidence="5">
    <location>
        <begin position="39"/>
        <end position="169"/>
    </location>
</feature>
<dbReference type="InterPro" id="IPR047198">
    <property type="entry name" value="DDP-like_NUDIX"/>
</dbReference>
<comment type="cofactor">
    <cofactor evidence="1">
        <name>Mg(2+)</name>
        <dbReference type="ChEBI" id="CHEBI:18420"/>
    </cofactor>
</comment>
<dbReference type="Pfam" id="PF00293">
    <property type="entry name" value="NUDIX"/>
    <property type="match status" value="1"/>
</dbReference>
<dbReference type="PROSITE" id="PS51462">
    <property type="entry name" value="NUDIX"/>
    <property type="match status" value="1"/>
</dbReference>
<keyword evidence="7" id="KW-1185">Reference proteome</keyword>
<dbReference type="GO" id="GO:0000298">
    <property type="term" value="F:endopolyphosphatase activity"/>
    <property type="evidence" value="ECO:0007669"/>
    <property type="project" value="TreeGrafter"/>
</dbReference>
<dbReference type="AlphaFoldDB" id="A0A7W8X8L1"/>
<gene>
    <name evidence="6" type="ORF">GGD55_002371</name>
</gene>
<keyword evidence="2" id="KW-0479">Metal-binding</keyword>
<dbReference type="PANTHER" id="PTHR12629">
    <property type="entry name" value="DIPHOSPHOINOSITOL POLYPHOSPHATE PHOSPHOHYDROLASE"/>
    <property type="match status" value="1"/>
</dbReference>
<dbReference type="GO" id="GO:1901907">
    <property type="term" value="P:diadenosine pentaphosphate catabolic process"/>
    <property type="evidence" value="ECO:0007669"/>
    <property type="project" value="TreeGrafter"/>
</dbReference>
<dbReference type="InterPro" id="IPR015797">
    <property type="entry name" value="NUDIX_hydrolase-like_dom_sf"/>
</dbReference>
<evidence type="ECO:0000256" key="4">
    <source>
        <dbReference type="ARBA" id="ARBA00022842"/>
    </source>
</evidence>
<evidence type="ECO:0000313" key="7">
    <source>
        <dbReference type="Proteomes" id="UP000585507"/>
    </source>
</evidence>
<keyword evidence="4" id="KW-0460">Magnesium</keyword>
<proteinExistence type="predicted"/>
<dbReference type="GO" id="GO:1901909">
    <property type="term" value="P:diadenosine hexaphosphate catabolic process"/>
    <property type="evidence" value="ECO:0007669"/>
    <property type="project" value="TreeGrafter"/>
</dbReference>
<keyword evidence="3" id="KW-0378">Hydrolase</keyword>
<dbReference type="GO" id="GO:0008486">
    <property type="term" value="F:diphosphoinositol-polyphosphate diphosphatase activity"/>
    <property type="evidence" value="ECO:0007669"/>
    <property type="project" value="TreeGrafter"/>
</dbReference>
<evidence type="ECO:0000313" key="6">
    <source>
        <dbReference type="EMBL" id="MBB5535667.1"/>
    </source>
</evidence>
<accession>A0A7W8X8L1</accession>
<dbReference type="PANTHER" id="PTHR12629:SF0">
    <property type="entry name" value="DIPHOSPHOINOSITOL-POLYPHOSPHATE DIPHOSPHATASE"/>
    <property type="match status" value="1"/>
</dbReference>
<dbReference type="InterPro" id="IPR000086">
    <property type="entry name" value="NUDIX_hydrolase_dom"/>
</dbReference>
<dbReference type="Gene3D" id="3.90.79.10">
    <property type="entry name" value="Nucleoside Triphosphate Pyrophosphohydrolase"/>
    <property type="match status" value="1"/>
</dbReference>
<dbReference type="GO" id="GO:0071543">
    <property type="term" value="P:diphosphoinositol polyphosphate metabolic process"/>
    <property type="evidence" value="ECO:0007669"/>
    <property type="project" value="TreeGrafter"/>
</dbReference>
<evidence type="ECO:0000256" key="1">
    <source>
        <dbReference type="ARBA" id="ARBA00001946"/>
    </source>
</evidence>
<dbReference type="Proteomes" id="UP000585507">
    <property type="component" value="Unassembled WGS sequence"/>
</dbReference>
<protein>
    <submittedName>
        <fullName evidence="6">8-oxo-dGTP pyrophosphatase MutT (NUDIX family)</fullName>
    </submittedName>
</protein>
<evidence type="ECO:0000259" key="5">
    <source>
        <dbReference type="PROSITE" id="PS51462"/>
    </source>
</evidence>
<dbReference type="GO" id="GO:0034431">
    <property type="term" value="F:bis(5'-adenosyl)-hexaphosphatase activity"/>
    <property type="evidence" value="ECO:0007669"/>
    <property type="project" value="TreeGrafter"/>
</dbReference>
<sequence>MRAIDFIVSFDDSQDAKMGTRPTFLSRLASNASSLFRKPPLEQYGALCYRRNKALGQIEVLLITSRDTLRWVIPKGWPMNGKKPHEVAAREAFEEAGVRGKAKKKPLGYFHYLKDGKVPCLVQVHAIEVDELIGKYPERGQRELDWVTCSEAAARVNEPELKGLFRLLEASLAGK</sequence>
<comment type="caution">
    <text evidence="6">The sequence shown here is derived from an EMBL/GenBank/DDBJ whole genome shotgun (WGS) entry which is preliminary data.</text>
</comment>
<dbReference type="EMBL" id="JACHBK010000005">
    <property type="protein sequence ID" value="MBB5535667.1"/>
    <property type="molecule type" value="Genomic_DNA"/>
</dbReference>
<dbReference type="SUPFAM" id="SSF55811">
    <property type="entry name" value="Nudix"/>
    <property type="match status" value="1"/>
</dbReference>
<name>A0A7W8X8L1_9HYPH</name>
<dbReference type="GO" id="GO:0046872">
    <property type="term" value="F:metal ion binding"/>
    <property type="evidence" value="ECO:0007669"/>
    <property type="project" value="UniProtKB-KW"/>
</dbReference>